<dbReference type="KEGG" id="pnd:Pla175_44820"/>
<evidence type="ECO:0000259" key="3">
    <source>
        <dbReference type="PROSITE" id="PS51352"/>
    </source>
</evidence>
<dbReference type="EMBL" id="CP036291">
    <property type="protein sequence ID" value="QDU91065.1"/>
    <property type="molecule type" value="Genomic_DNA"/>
</dbReference>
<dbReference type="PANTHER" id="PTHR42852:SF17">
    <property type="entry name" value="THIOREDOXIN-LIKE PROTEIN HI_1115"/>
    <property type="match status" value="1"/>
</dbReference>
<dbReference type="Proteomes" id="UP000317429">
    <property type="component" value="Chromosome"/>
</dbReference>
<dbReference type="RefSeq" id="WP_197527066.1">
    <property type="nucleotide sequence ID" value="NZ_CP036291.1"/>
</dbReference>
<protein>
    <submittedName>
        <fullName evidence="4">Thiol-disulfide oxidoreductase ResA</fullName>
    </submittedName>
</protein>
<dbReference type="Gene3D" id="3.40.30.10">
    <property type="entry name" value="Glutaredoxin"/>
    <property type="match status" value="1"/>
</dbReference>
<dbReference type="Pfam" id="PF09865">
    <property type="entry name" value="DUF2092"/>
    <property type="match status" value="1"/>
</dbReference>
<reference evidence="4 5" key="1">
    <citation type="submission" date="2019-02" db="EMBL/GenBank/DDBJ databases">
        <title>Deep-cultivation of Planctomycetes and their phenomic and genomic characterization uncovers novel biology.</title>
        <authorList>
            <person name="Wiegand S."/>
            <person name="Jogler M."/>
            <person name="Boedeker C."/>
            <person name="Pinto D."/>
            <person name="Vollmers J."/>
            <person name="Rivas-Marin E."/>
            <person name="Kohn T."/>
            <person name="Peeters S.H."/>
            <person name="Heuer A."/>
            <person name="Rast P."/>
            <person name="Oberbeckmann S."/>
            <person name="Bunk B."/>
            <person name="Jeske O."/>
            <person name="Meyerdierks A."/>
            <person name="Storesund J.E."/>
            <person name="Kallscheuer N."/>
            <person name="Luecker S."/>
            <person name="Lage O.M."/>
            <person name="Pohl T."/>
            <person name="Merkel B.J."/>
            <person name="Hornburger P."/>
            <person name="Mueller R.-W."/>
            <person name="Bruemmer F."/>
            <person name="Labrenz M."/>
            <person name="Spormann A.M."/>
            <person name="Op den Camp H."/>
            <person name="Overmann J."/>
            <person name="Amann R."/>
            <person name="Jetten M.S.M."/>
            <person name="Mascher T."/>
            <person name="Medema M.H."/>
            <person name="Devos D.P."/>
            <person name="Kaster A.-K."/>
            <person name="Ovreas L."/>
            <person name="Rohde M."/>
            <person name="Galperin M.Y."/>
            <person name="Jogler C."/>
        </authorList>
    </citation>
    <scope>NUCLEOTIDE SEQUENCE [LARGE SCALE GENOMIC DNA]</scope>
    <source>
        <strain evidence="4 5">Pla175</strain>
    </source>
</reference>
<feature type="domain" description="Thioredoxin" evidence="3">
    <location>
        <begin position="283"/>
        <end position="424"/>
    </location>
</feature>
<dbReference type="InterPro" id="IPR019207">
    <property type="entry name" value="DUF2092"/>
</dbReference>
<feature type="region of interest" description="Disordered" evidence="1">
    <location>
        <begin position="31"/>
        <end position="54"/>
    </location>
</feature>
<evidence type="ECO:0000256" key="2">
    <source>
        <dbReference type="SAM" id="SignalP"/>
    </source>
</evidence>
<name>A0A518DHW5_9BACT</name>
<keyword evidence="5" id="KW-1185">Reference proteome</keyword>
<dbReference type="InterPro" id="IPR000866">
    <property type="entry name" value="AhpC/TSA"/>
</dbReference>
<dbReference type="CDD" id="cd02966">
    <property type="entry name" value="TlpA_like_family"/>
    <property type="match status" value="1"/>
</dbReference>
<dbReference type="PROSITE" id="PS51352">
    <property type="entry name" value="THIOREDOXIN_2"/>
    <property type="match status" value="1"/>
</dbReference>
<dbReference type="GO" id="GO:0016491">
    <property type="term" value="F:oxidoreductase activity"/>
    <property type="evidence" value="ECO:0007669"/>
    <property type="project" value="InterPro"/>
</dbReference>
<proteinExistence type="predicted"/>
<evidence type="ECO:0000313" key="4">
    <source>
        <dbReference type="EMBL" id="QDU91065.1"/>
    </source>
</evidence>
<dbReference type="PANTHER" id="PTHR42852">
    <property type="entry name" value="THIOL:DISULFIDE INTERCHANGE PROTEIN DSBE"/>
    <property type="match status" value="1"/>
</dbReference>
<dbReference type="SUPFAM" id="SSF52833">
    <property type="entry name" value="Thioredoxin-like"/>
    <property type="match status" value="1"/>
</dbReference>
<feature type="signal peptide" evidence="2">
    <location>
        <begin position="1"/>
        <end position="21"/>
    </location>
</feature>
<gene>
    <name evidence="4" type="primary">resA_3</name>
    <name evidence="4" type="ORF">Pla175_44820</name>
</gene>
<dbReference type="InterPro" id="IPR013766">
    <property type="entry name" value="Thioredoxin_domain"/>
</dbReference>
<dbReference type="GO" id="GO:0016209">
    <property type="term" value="F:antioxidant activity"/>
    <property type="evidence" value="ECO:0007669"/>
    <property type="project" value="InterPro"/>
</dbReference>
<evidence type="ECO:0000256" key="1">
    <source>
        <dbReference type="SAM" id="MobiDB-lite"/>
    </source>
</evidence>
<dbReference type="InterPro" id="IPR050553">
    <property type="entry name" value="Thioredoxin_ResA/DsbE_sf"/>
</dbReference>
<dbReference type="InterPro" id="IPR036249">
    <property type="entry name" value="Thioredoxin-like_sf"/>
</dbReference>
<evidence type="ECO:0000313" key="5">
    <source>
        <dbReference type="Proteomes" id="UP000317429"/>
    </source>
</evidence>
<keyword evidence="2" id="KW-0732">Signal</keyword>
<dbReference type="Pfam" id="PF00578">
    <property type="entry name" value="AhpC-TSA"/>
    <property type="match status" value="1"/>
</dbReference>
<feature type="compositionally biased region" description="Acidic residues" evidence="1">
    <location>
        <begin position="40"/>
        <end position="53"/>
    </location>
</feature>
<organism evidence="4 5">
    <name type="scientific">Pirellulimonas nuda</name>
    <dbReference type="NCBI Taxonomy" id="2528009"/>
    <lineage>
        <taxon>Bacteria</taxon>
        <taxon>Pseudomonadati</taxon>
        <taxon>Planctomycetota</taxon>
        <taxon>Planctomycetia</taxon>
        <taxon>Pirellulales</taxon>
        <taxon>Lacipirellulaceae</taxon>
        <taxon>Pirellulimonas</taxon>
    </lineage>
</organism>
<feature type="chain" id="PRO_5022158281" evidence="2">
    <location>
        <begin position="22"/>
        <end position="465"/>
    </location>
</feature>
<accession>A0A518DHW5</accession>
<dbReference type="AlphaFoldDB" id="A0A518DHW5"/>
<sequence precursor="true">MLRSLSFVALLGVCLPFYAWADEAETSEAKTVVAQKPAEEEQAEEMTEEEAEASAEKARAVLMAAAKHVSQQPSASVTMEYTVSFKMGERGGEQATKYLVALAGPNRFSVVDPDGPFFIKSDGDDMMTRFQDKFVVEAAPKSIAEALQNRVLGMLANGDASTALNLVSPESAKPLLAAADLAYEGQQELDGEKVDVVSADFRGRPWKLFVTTGDSPTLVRAEPDMSKRISPQQRKAGLEVTAGLNFSDWQFDAPATSQAFVLSIPKKAEFVESLFGGGDEPHPLLGEQAPTFTLATDGGEDVDLADLVGEKIIILDFWATWCGPCVRAFPALTTVADDFADKGVVFYAVNQREDEEKVAAFLEDKDYSLNVLYDVEGEVGSEFGVSGIPQSVVIGKDGKVQVVHVGFSPDLEKKLTKELNALVEGKDLAAEAVIERQRIEAERAERLAELEARFAKKRAAAPVGS</sequence>